<accession>A0A0D2NA92</accession>
<proteinExistence type="predicted"/>
<protein>
    <submittedName>
        <fullName evidence="1">Uncharacterized protein</fullName>
    </submittedName>
</protein>
<reference evidence="2" key="1">
    <citation type="submission" date="2014-04" db="EMBL/GenBank/DDBJ databases">
        <title>Evolutionary Origins and Diversification of the Mycorrhizal Mutualists.</title>
        <authorList>
            <consortium name="DOE Joint Genome Institute"/>
            <consortium name="Mycorrhizal Genomics Consortium"/>
            <person name="Kohler A."/>
            <person name="Kuo A."/>
            <person name="Nagy L.G."/>
            <person name="Floudas D."/>
            <person name="Copeland A."/>
            <person name="Barry K.W."/>
            <person name="Cichocki N."/>
            <person name="Veneault-Fourrey C."/>
            <person name="LaButti K."/>
            <person name="Lindquist E.A."/>
            <person name="Lipzen A."/>
            <person name="Lundell T."/>
            <person name="Morin E."/>
            <person name="Murat C."/>
            <person name="Riley R."/>
            <person name="Ohm R."/>
            <person name="Sun H."/>
            <person name="Tunlid A."/>
            <person name="Henrissat B."/>
            <person name="Grigoriev I.V."/>
            <person name="Hibbett D.S."/>
            <person name="Martin F."/>
        </authorList>
    </citation>
    <scope>NUCLEOTIDE SEQUENCE [LARGE SCALE GENOMIC DNA]</scope>
    <source>
        <strain evidence="2">FD-334 SS-4</strain>
    </source>
</reference>
<evidence type="ECO:0000313" key="2">
    <source>
        <dbReference type="Proteomes" id="UP000054270"/>
    </source>
</evidence>
<dbReference type="AlphaFoldDB" id="A0A0D2NA92"/>
<organism evidence="1 2">
    <name type="scientific">Hypholoma sublateritium (strain FD-334 SS-4)</name>
    <dbReference type="NCBI Taxonomy" id="945553"/>
    <lineage>
        <taxon>Eukaryota</taxon>
        <taxon>Fungi</taxon>
        <taxon>Dikarya</taxon>
        <taxon>Basidiomycota</taxon>
        <taxon>Agaricomycotina</taxon>
        <taxon>Agaricomycetes</taxon>
        <taxon>Agaricomycetidae</taxon>
        <taxon>Agaricales</taxon>
        <taxon>Agaricineae</taxon>
        <taxon>Strophariaceae</taxon>
        <taxon>Hypholoma</taxon>
    </lineage>
</organism>
<gene>
    <name evidence="1" type="ORF">HYPSUDRAFT_58451</name>
</gene>
<dbReference type="OrthoDB" id="76567at2759"/>
<dbReference type="Proteomes" id="UP000054270">
    <property type="component" value="Unassembled WGS sequence"/>
</dbReference>
<dbReference type="STRING" id="945553.A0A0D2NA92"/>
<dbReference type="EMBL" id="KN817629">
    <property type="protein sequence ID" value="KJA16049.1"/>
    <property type="molecule type" value="Genomic_DNA"/>
</dbReference>
<evidence type="ECO:0000313" key="1">
    <source>
        <dbReference type="EMBL" id="KJA16049.1"/>
    </source>
</evidence>
<sequence length="290" mass="32760">MDLVEESQSTPQASTEAIDLYNRIAERLEAVSERDETYAEFENVSPELFSQLYEQEPCWDNIRVEYNPTDQRLIVKFPLHTREIVHDLLEAFNSNLTPEQKNSISYGGAGDIKINDGTVKSRHASFYDKTPPLRVETISEMARILSNPTMVWEISLNETAKKLAKDCGRWIAASCGMICIVIGICVDYGPADQDRVLEKIAVSRWELSDFHTTKDATPEDLERANCGVVQRGDDEDDENTDIPAKSFTFNMYDDEATIYLYLESCRKFTLGGEFQGHRAPSPSTTSTCVT</sequence>
<name>A0A0D2NA92_HYPSF</name>
<keyword evidence="2" id="KW-1185">Reference proteome</keyword>